<feature type="transmembrane region" description="Helical" evidence="4">
    <location>
        <begin position="38"/>
        <end position="57"/>
    </location>
</feature>
<dbReference type="RefSeq" id="WP_255971761.1">
    <property type="nucleotide sequence ID" value="NZ_JANFQF010000017.1"/>
</dbReference>
<dbReference type="PANTHER" id="PTHR37042:SF4">
    <property type="entry name" value="OUTER MEMBRANE PROTEIN RV1973"/>
    <property type="match status" value="1"/>
</dbReference>
<organism evidence="5 6">
    <name type="scientific">Rhodococcus tibetensis</name>
    <dbReference type="NCBI Taxonomy" id="2965064"/>
    <lineage>
        <taxon>Bacteria</taxon>
        <taxon>Bacillati</taxon>
        <taxon>Actinomycetota</taxon>
        <taxon>Actinomycetes</taxon>
        <taxon>Mycobacteriales</taxon>
        <taxon>Nocardiaceae</taxon>
        <taxon>Rhodococcus</taxon>
    </lineage>
</organism>
<evidence type="ECO:0000256" key="1">
    <source>
        <dbReference type="ARBA" id="ARBA00004370"/>
    </source>
</evidence>
<dbReference type="Proteomes" id="UP001524501">
    <property type="component" value="Unassembled WGS sequence"/>
</dbReference>
<sequence length="192" mass="20397">MSAEQKLPVATPPITESKSNDEPSAAARWWWRKPRRSVTVLAALTALAAVLAATLYLTMYRPDKRVDDDARAAVTDTASQGAVALLSYTPDTVVSVVDTARGRLTGEFLDYYSKFTTEVVVPAAQESSVATQATVSAAGPVDVQADTATVLLFVNQTTTSSAEPEPATTATSINVELTRSGDDWLISGFDPL</sequence>
<dbReference type="PANTHER" id="PTHR37042">
    <property type="entry name" value="OUTER MEMBRANE PROTEIN RV1973"/>
    <property type="match status" value="1"/>
</dbReference>
<dbReference type="EMBL" id="JANFQF010000017">
    <property type="protein sequence ID" value="MCQ4121329.1"/>
    <property type="molecule type" value="Genomic_DNA"/>
</dbReference>
<evidence type="ECO:0000256" key="2">
    <source>
        <dbReference type="ARBA" id="ARBA00023136"/>
    </source>
</evidence>
<evidence type="ECO:0000313" key="6">
    <source>
        <dbReference type="Proteomes" id="UP001524501"/>
    </source>
</evidence>
<proteinExistence type="predicted"/>
<accession>A0ABT1QGB8</accession>
<keyword evidence="2 4" id="KW-0472">Membrane</keyword>
<evidence type="ECO:0000256" key="4">
    <source>
        <dbReference type="SAM" id="Phobius"/>
    </source>
</evidence>
<gene>
    <name evidence="5" type="ORF">NOF53_19525</name>
</gene>
<keyword evidence="4" id="KW-1133">Transmembrane helix</keyword>
<evidence type="ECO:0000256" key="3">
    <source>
        <dbReference type="SAM" id="MobiDB-lite"/>
    </source>
</evidence>
<keyword evidence="6" id="KW-1185">Reference proteome</keyword>
<protein>
    <submittedName>
        <fullName evidence="5">Twin-arginine translocation pathway signal</fullName>
    </submittedName>
</protein>
<keyword evidence="4" id="KW-0812">Transmembrane</keyword>
<evidence type="ECO:0000313" key="5">
    <source>
        <dbReference type="EMBL" id="MCQ4121329.1"/>
    </source>
</evidence>
<reference evidence="5 6" key="1">
    <citation type="submission" date="2022-07" db="EMBL/GenBank/DDBJ databases">
        <title>Degradation activity of malathion, p-nitrophenol and potential low-temperature adaptation strategy of Rhodococcus sp. FXJ9.536.</title>
        <authorList>
            <person name="Huang J."/>
            <person name="Huang Y."/>
        </authorList>
    </citation>
    <scope>NUCLEOTIDE SEQUENCE [LARGE SCALE GENOMIC DNA]</scope>
    <source>
        <strain evidence="5 6">FXJ9.536</strain>
    </source>
</reference>
<comment type="caution">
    <text evidence="5">The sequence shown here is derived from an EMBL/GenBank/DDBJ whole genome shotgun (WGS) entry which is preliminary data.</text>
</comment>
<feature type="region of interest" description="Disordered" evidence="3">
    <location>
        <begin position="1"/>
        <end position="21"/>
    </location>
</feature>
<name>A0ABT1QGB8_9NOCA</name>
<comment type="subcellular location">
    <subcellularLocation>
        <location evidence="1">Membrane</location>
    </subcellularLocation>
</comment>